<dbReference type="Gene3D" id="3.40.50.2000">
    <property type="entry name" value="Glycogen Phosphorylase B"/>
    <property type="match status" value="2"/>
</dbReference>
<evidence type="ECO:0000313" key="2">
    <source>
        <dbReference type="EMBL" id="MCB7386514.1"/>
    </source>
</evidence>
<reference evidence="2 3" key="1">
    <citation type="submission" date="2021-10" db="EMBL/GenBank/DDBJ databases">
        <title>Collection of gut derived symbiotic bacterial strains cultured from healthy donors.</title>
        <authorList>
            <person name="Lin H."/>
            <person name="Littmann E."/>
            <person name="Kohout C."/>
            <person name="Pamer E.G."/>
        </authorList>
    </citation>
    <scope>NUCLEOTIDE SEQUENCE [LARGE SCALE GENOMIC DNA]</scope>
    <source>
        <strain evidence="2 3">DFI.1.165</strain>
    </source>
</reference>
<dbReference type="SUPFAM" id="SSF53756">
    <property type="entry name" value="UDP-Glycosyltransferase/glycogen phosphorylase"/>
    <property type="match status" value="1"/>
</dbReference>
<accession>A0ABS8DFE4</accession>
<proteinExistence type="predicted"/>
<comment type="caution">
    <text evidence="2">The sequence shown here is derived from an EMBL/GenBank/DDBJ whole genome shotgun (WGS) entry which is preliminary data.</text>
</comment>
<gene>
    <name evidence="2" type="ORF">LIZ65_04365</name>
</gene>
<dbReference type="EMBL" id="JAJCIS010000002">
    <property type="protein sequence ID" value="MCB7386514.1"/>
    <property type="molecule type" value="Genomic_DNA"/>
</dbReference>
<keyword evidence="3" id="KW-1185">Reference proteome</keyword>
<dbReference type="Proteomes" id="UP001299546">
    <property type="component" value="Unassembled WGS sequence"/>
</dbReference>
<sequence>MNILYIANLIPYPLDGGGKIFTYSTLQALSKFHMIDMVCFYEHEDIVKGKKALEKYCASVEVLPIRVTTRENMPYMMVNAGKSMFSRLPLGISKYIVPEMKQLIKTRMTEKKYDIVFLNILSMYGYFDFIKSIDSDIKVVLYEQNCEAQIYRRYFNQTKNIFKKIFLKIETMKLERIEQKAISDVDRLIVLSEEDRKQLGASLETCKVIPIGVAPAQHVKRYGLERTDKVKMLFVGTMTWTPNNEGIMWFLEKVMPLCKDANRYELAIVGKNPSNEVKRLCAMYDNVKLMGYVESLDAVYDAYDVLVVPLFIGSGQRVKIIEAFARGYAVISTSIGAEGLQYEDEKTILIADDEASFKAHIDKCFDRTLIKQIGEGGKHVFENAYSVDVIGKKLNSFMQ</sequence>
<evidence type="ECO:0000256" key="1">
    <source>
        <dbReference type="ARBA" id="ARBA00022679"/>
    </source>
</evidence>
<dbReference type="RefSeq" id="WP_066736781.1">
    <property type="nucleotide sequence ID" value="NZ_JAJCIQ010000002.1"/>
</dbReference>
<evidence type="ECO:0000313" key="3">
    <source>
        <dbReference type="Proteomes" id="UP001299546"/>
    </source>
</evidence>
<organism evidence="2 3">
    <name type="scientific">Bariatricus massiliensis</name>
    <dbReference type="NCBI Taxonomy" id="1745713"/>
    <lineage>
        <taxon>Bacteria</taxon>
        <taxon>Bacillati</taxon>
        <taxon>Bacillota</taxon>
        <taxon>Clostridia</taxon>
        <taxon>Lachnospirales</taxon>
        <taxon>Lachnospiraceae</taxon>
        <taxon>Bariatricus</taxon>
    </lineage>
</organism>
<dbReference type="CDD" id="cd03801">
    <property type="entry name" value="GT4_PimA-like"/>
    <property type="match status" value="1"/>
</dbReference>
<keyword evidence="1" id="KW-0808">Transferase</keyword>
<dbReference type="PANTHER" id="PTHR46401:SF2">
    <property type="entry name" value="GLYCOSYLTRANSFERASE WBBK-RELATED"/>
    <property type="match status" value="1"/>
</dbReference>
<protein>
    <submittedName>
        <fullName evidence="2">Glycosyltransferase family 4 protein</fullName>
    </submittedName>
</protein>
<name>A0ABS8DFE4_9FIRM</name>
<dbReference type="PANTHER" id="PTHR46401">
    <property type="entry name" value="GLYCOSYLTRANSFERASE WBBK-RELATED"/>
    <property type="match status" value="1"/>
</dbReference>
<dbReference type="Pfam" id="PF13692">
    <property type="entry name" value="Glyco_trans_1_4"/>
    <property type="match status" value="1"/>
</dbReference>